<dbReference type="GO" id="GO:0031956">
    <property type="term" value="F:medium-chain fatty acid-CoA ligase activity"/>
    <property type="evidence" value="ECO:0007669"/>
    <property type="project" value="TreeGrafter"/>
</dbReference>
<dbReference type="GO" id="GO:0006631">
    <property type="term" value="P:fatty acid metabolic process"/>
    <property type="evidence" value="ECO:0007669"/>
    <property type="project" value="TreeGrafter"/>
</dbReference>
<accession>A0AAF3FKZ8</accession>
<organism evidence="4 5">
    <name type="scientific">Mesorhabditis belari</name>
    <dbReference type="NCBI Taxonomy" id="2138241"/>
    <lineage>
        <taxon>Eukaryota</taxon>
        <taxon>Metazoa</taxon>
        <taxon>Ecdysozoa</taxon>
        <taxon>Nematoda</taxon>
        <taxon>Chromadorea</taxon>
        <taxon>Rhabditida</taxon>
        <taxon>Rhabditina</taxon>
        <taxon>Rhabditomorpha</taxon>
        <taxon>Rhabditoidea</taxon>
        <taxon>Rhabditidae</taxon>
        <taxon>Mesorhabditinae</taxon>
        <taxon>Mesorhabditis</taxon>
    </lineage>
</organism>
<dbReference type="CDD" id="cd05941">
    <property type="entry name" value="MCS"/>
    <property type="match status" value="1"/>
</dbReference>
<sequence>MRSISLIQQSRSFASRNLIHRAGLFSVPKEKSLFIDESGTKLSYGKFLTKTGQYAATLHEDYKIQKGDRVLSRIEKSIDAVALYLACLQIGAIYVPLNPDYKQEETKHFIQDAEPKLFVTSQLELDKVHSESVSHIVVDKQLKKMIEQKKAATDVESMRDEETASICYTSGTTGKPKGAMLTHGSLSSNGETLAKIWGFTENDRLLHMLPFYHVHGMFISLSTTLFSHSSLIWLPRFSEEICLRHLAQSTVLMGIPTYYSRLLSSPQFQKSSIPPQFRLFISGSAPLSLAIWEEFEKRTGHRILERYGMTEAQVICSNLYDVNGRIPGSVGKPIPGTELRLNVNDGIEIRSPALFSGYWRNPVKTKEDMTDDGYFITGDVGRIDDNGFLHIMGRSKDLVISGGLNIYPKEIEDVVDKLDGVHESALIGLPHRDLGEALVAVVALRNGVKLDEKAIREKLKAQLAGYKIPKRVLFISKLPRNSMGKG</sequence>
<dbReference type="WBParaSite" id="MBELARI_LOCUS7811">
    <property type="protein sequence ID" value="MBELARI_LOCUS7811"/>
    <property type="gene ID" value="MBELARI_LOCUS7811"/>
</dbReference>
<proteinExistence type="inferred from homology"/>
<dbReference type="InterPro" id="IPR025110">
    <property type="entry name" value="AMP-bd_C"/>
</dbReference>
<dbReference type="Pfam" id="PF13193">
    <property type="entry name" value="AMP-binding_C"/>
    <property type="match status" value="1"/>
</dbReference>
<dbReference type="Pfam" id="PF00501">
    <property type="entry name" value="AMP-binding"/>
    <property type="match status" value="1"/>
</dbReference>
<feature type="domain" description="AMP-dependent synthetase/ligase" evidence="2">
    <location>
        <begin position="30"/>
        <end position="359"/>
    </location>
</feature>
<dbReference type="PROSITE" id="PS00455">
    <property type="entry name" value="AMP_BINDING"/>
    <property type="match status" value="1"/>
</dbReference>
<evidence type="ECO:0000313" key="5">
    <source>
        <dbReference type="WBParaSite" id="MBELARI_LOCUS7811"/>
    </source>
</evidence>
<dbReference type="AlphaFoldDB" id="A0AAF3FKZ8"/>
<dbReference type="PANTHER" id="PTHR43201">
    <property type="entry name" value="ACYL-COA SYNTHETASE"/>
    <property type="match status" value="1"/>
</dbReference>
<dbReference type="SUPFAM" id="SSF56801">
    <property type="entry name" value="Acetyl-CoA synthetase-like"/>
    <property type="match status" value="1"/>
</dbReference>
<evidence type="ECO:0000259" key="3">
    <source>
        <dbReference type="Pfam" id="PF13193"/>
    </source>
</evidence>
<protein>
    <submittedName>
        <fullName evidence="5">Malonyl-CoA synthase</fullName>
    </submittedName>
</protein>
<dbReference type="Proteomes" id="UP000887575">
    <property type="component" value="Unassembled WGS sequence"/>
</dbReference>
<dbReference type="Gene3D" id="3.40.50.12780">
    <property type="entry name" value="N-terminal domain of ligase-like"/>
    <property type="match status" value="1"/>
</dbReference>
<dbReference type="NCBIfam" id="NF005702">
    <property type="entry name" value="PRK07514.1"/>
    <property type="match status" value="1"/>
</dbReference>
<dbReference type="Gene3D" id="3.30.300.30">
    <property type="match status" value="1"/>
</dbReference>
<evidence type="ECO:0000313" key="4">
    <source>
        <dbReference type="Proteomes" id="UP000887575"/>
    </source>
</evidence>
<evidence type="ECO:0000259" key="2">
    <source>
        <dbReference type="Pfam" id="PF00501"/>
    </source>
</evidence>
<evidence type="ECO:0000256" key="1">
    <source>
        <dbReference type="ARBA" id="ARBA00006432"/>
    </source>
</evidence>
<dbReference type="InterPro" id="IPR045851">
    <property type="entry name" value="AMP-bd_C_sf"/>
</dbReference>
<dbReference type="InterPro" id="IPR042099">
    <property type="entry name" value="ANL_N_sf"/>
</dbReference>
<dbReference type="InterPro" id="IPR020845">
    <property type="entry name" value="AMP-binding_CS"/>
</dbReference>
<keyword evidence="4" id="KW-1185">Reference proteome</keyword>
<reference evidence="5" key="1">
    <citation type="submission" date="2024-02" db="UniProtKB">
        <authorList>
            <consortium name="WormBaseParasite"/>
        </authorList>
    </citation>
    <scope>IDENTIFICATION</scope>
</reference>
<feature type="domain" description="AMP-binding enzyme C-terminal" evidence="3">
    <location>
        <begin position="410"/>
        <end position="485"/>
    </location>
</feature>
<dbReference type="PANTHER" id="PTHR43201:SF8">
    <property type="entry name" value="ACYL-COA SYNTHETASE FAMILY MEMBER 3"/>
    <property type="match status" value="1"/>
</dbReference>
<dbReference type="InterPro" id="IPR000873">
    <property type="entry name" value="AMP-dep_synth/lig_dom"/>
</dbReference>
<name>A0AAF3FKZ8_9BILA</name>
<comment type="similarity">
    <text evidence="1">Belongs to the ATP-dependent AMP-binding enzyme family.</text>
</comment>